<dbReference type="SUPFAM" id="SSF46992">
    <property type="entry name" value="Ribosomal protein S20"/>
    <property type="match status" value="1"/>
</dbReference>
<gene>
    <name evidence="8" type="primary">rpsT</name>
    <name evidence="10" type="ORF">B0H94_10747</name>
</gene>
<name>A0A2P8HFN9_9BACI</name>
<evidence type="ECO:0000313" key="11">
    <source>
        <dbReference type="Proteomes" id="UP000242310"/>
    </source>
</evidence>
<feature type="compositionally biased region" description="Basic residues" evidence="9">
    <location>
        <begin position="68"/>
        <end position="79"/>
    </location>
</feature>
<evidence type="ECO:0000256" key="4">
    <source>
        <dbReference type="ARBA" id="ARBA00022884"/>
    </source>
</evidence>
<organism evidence="10 11">
    <name type="scientific">Salsuginibacillus halophilus</name>
    <dbReference type="NCBI Taxonomy" id="517424"/>
    <lineage>
        <taxon>Bacteria</taxon>
        <taxon>Bacillati</taxon>
        <taxon>Bacillota</taxon>
        <taxon>Bacilli</taxon>
        <taxon>Bacillales</taxon>
        <taxon>Bacillaceae</taxon>
        <taxon>Salsuginibacillus</taxon>
    </lineage>
</organism>
<dbReference type="Proteomes" id="UP000242310">
    <property type="component" value="Unassembled WGS sequence"/>
</dbReference>
<dbReference type="GO" id="GO:0015935">
    <property type="term" value="C:small ribosomal subunit"/>
    <property type="evidence" value="ECO:0007669"/>
    <property type="project" value="TreeGrafter"/>
</dbReference>
<dbReference type="OrthoDB" id="9808392at2"/>
<evidence type="ECO:0000256" key="6">
    <source>
        <dbReference type="ARBA" id="ARBA00023274"/>
    </source>
</evidence>
<accession>A0A2P8HFN9</accession>
<evidence type="ECO:0000256" key="5">
    <source>
        <dbReference type="ARBA" id="ARBA00022980"/>
    </source>
</evidence>
<dbReference type="GO" id="GO:0005829">
    <property type="term" value="C:cytosol"/>
    <property type="evidence" value="ECO:0007669"/>
    <property type="project" value="TreeGrafter"/>
</dbReference>
<keyword evidence="6 8" id="KW-0687">Ribonucleoprotein</keyword>
<dbReference type="EMBL" id="PYAV01000007">
    <property type="protein sequence ID" value="PSL45042.1"/>
    <property type="molecule type" value="Genomic_DNA"/>
</dbReference>
<dbReference type="PANTHER" id="PTHR33398:SF1">
    <property type="entry name" value="SMALL RIBOSOMAL SUBUNIT PROTEIN BS20C"/>
    <property type="match status" value="1"/>
</dbReference>
<keyword evidence="5 8" id="KW-0689">Ribosomal protein</keyword>
<comment type="function">
    <text evidence="1 8">Binds directly to 16S ribosomal RNA.</text>
</comment>
<protein>
    <recommendedName>
        <fullName evidence="7 8">Small ribosomal subunit protein bS20</fullName>
    </recommendedName>
</protein>
<dbReference type="PANTHER" id="PTHR33398">
    <property type="entry name" value="30S RIBOSOMAL PROTEIN S20"/>
    <property type="match status" value="1"/>
</dbReference>
<comment type="similarity">
    <text evidence="2 8">Belongs to the bacterial ribosomal protein bS20 family.</text>
</comment>
<keyword evidence="3 8" id="KW-0699">rRNA-binding</keyword>
<evidence type="ECO:0000256" key="3">
    <source>
        <dbReference type="ARBA" id="ARBA00022730"/>
    </source>
</evidence>
<dbReference type="AlphaFoldDB" id="A0A2P8HFN9"/>
<dbReference type="HAMAP" id="MF_00500">
    <property type="entry name" value="Ribosomal_bS20"/>
    <property type="match status" value="1"/>
</dbReference>
<dbReference type="GO" id="GO:0003735">
    <property type="term" value="F:structural constituent of ribosome"/>
    <property type="evidence" value="ECO:0007669"/>
    <property type="project" value="InterPro"/>
</dbReference>
<comment type="caution">
    <text evidence="10">The sequence shown here is derived from an EMBL/GenBank/DDBJ whole genome shotgun (WGS) entry which is preliminary data.</text>
</comment>
<evidence type="ECO:0000256" key="9">
    <source>
        <dbReference type="SAM" id="MobiDB-lite"/>
    </source>
</evidence>
<feature type="region of interest" description="Disordered" evidence="9">
    <location>
        <begin position="68"/>
        <end position="88"/>
    </location>
</feature>
<dbReference type="Pfam" id="PF01649">
    <property type="entry name" value="Ribosomal_S20p"/>
    <property type="match status" value="1"/>
</dbReference>
<dbReference type="GO" id="GO:0006412">
    <property type="term" value="P:translation"/>
    <property type="evidence" value="ECO:0007669"/>
    <property type="project" value="UniProtKB-UniRule"/>
</dbReference>
<dbReference type="Gene3D" id="1.20.58.110">
    <property type="entry name" value="Ribosomal protein S20"/>
    <property type="match status" value="1"/>
</dbReference>
<keyword evidence="4 8" id="KW-0694">RNA-binding</keyword>
<evidence type="ECO:0000256" key="1">
    <source>
        <dbReference type="ARBA" id="ARBA00003134"/>
    </source>
</evidence>
<dbReference type="NCBIfam" id="TIGR00029">
    <property type="entry name" value="S20"/>
    <property type="match status" value="1"/>
</dbReference>
<evidence type="ECO:0000256" key="8">
    <source>
        <dbReference type="HAMAP-Rule" id="MF_00500"/>
    </source>
</evidence>
<sequence>MANIKSAKKRVRINEEQRVKNQAFRSSMRTAVKEFDKKVDNNDVEGANEIFTLAVQKIDKAADKNMIHKNRASRKKSRIQQRLNEVNQ</sequence>
<evidence type="ECO:0000256" key="2">
    <source>
        <dbReference type="ARBA" id="ARBA00007634"/>
    </source>
</evidence>
<keyword evidence="11" id="KW-1185">Reference proteome</keyword>
<dbReference type="FunFam" id="1.20.58.110:FF:000001">
    <property type="entry name" value="30S ribosomal protein S20"/>
    <property type="match status" value="1"/>
</dbReference>
<dbReference type="GO" id="GO:0070181">
    <property type="term" value="F:small ribosomal subunit rRNA binding"/>
    <property type="evidence" value="ECO:0007669"/>
    <property type="project" value="TreeGrafter"/>
</dbReference>
<proteinExistence type="inferred from homology"/>
<evidence type="ECO:0000256" key="7">
    <source>
        <dbReference type="ARBA" id="ARBA00035136"/>
    </source>
</evidence>
<evidence type="ECO:0000313" key="10">
    <source>
        <dbReference type="EMBL" id="PSL45042.1"/>
    </source>
</evidence>
<dbReference type="InterPro" id="IPR002583">
    <property type="entry name" value="Ribosomal_bS20"/>
</dbReference>
<dbReference type="InterPro" id="IPR036510">
    <property type="entry name" value="Ribosomal_bS20_sf"/>
</dbReference>
<reference evidence="10 11" key="1">
    <citation type="submission" date="2018-03" db="EMBL/GenBank/DDBJ databases">
        <title>Genomic Encyclopedia of Type Strains, Phase III (KMG-III): the genomes of soil and plant-associated and newly described type strains.</title>
        <authorList>
            <person name="Whitman W."/>
        </authorList>
    </citation>
    <scope>NUCLEOTIDE SEQUENCE [LARGE SCALE GENOMIC DNA]</scope>
    <source>
        <strain evidence="10 11">CGMCC 1.07653</strain>
    </source>
</reference>